<dbReference type="EMBL" id="QTSX02002273">
    <property type="protein sequence ID" value="KAJ9076509.1"/>
    <property type="molecule type" value="Genomic_DNA"/>
</dbReference>
<protein>
    <submittedName>
        <fullName evidence="1">Uncharacterized protein</fullName>
    </submittedName>
</protein>
<dbReference type="Proteomes" id="UP001165960">
    <property type="component" value="Unassembled WGS sequence"/>
</dbReference>
<accession>A0ACC2TP55</accession>
<keyword evidence="2" id="KW-1185">Reference proteome</keyword>
<organism evidence="1 2">
    <name type="scientific">Entomophthora muscae</name>
    <dbReference type="NCBI Taxonomy" id="34485"/>
    <lineage>
        <taxon>Eukaryota</taxon>
        <taxon>Fungi</taxon>
        <taxon>Fungi incertae sedis</taxon>
        <taxon>Zoopagomycota</taxon>
        <taxon>Entomophthoromycotina</taxon>
        <taxon>Entomophthoromycetes</taxon>
        <taxon>Entomophthorales</taxon>
        <taxon>Entomophthoraceae</taxon>
        <taxon>Entomophthora</taxon>
    </lineage>
</organism>
<evidence type="ECO:0000313" key="1">
    <source>
        <dbReference type="EMBL" id="KAJ9076509.1"/>
    </source>
</evidence>
<reference evidence="1" key="1">
    <citation type="submission" date="2022-04" db="EMBL/GenBank/DDBJ databases">
        <title>Genome of the entomopathogenic fungus Entomophthora muscae.</title>
        <authorList>
            <person name="Elya C."/>
            <person name="Lovett B.R."/>
            <person name="Lee E."/>
            <person name="Macias A.M."/>
            <person name="Hajek A.E."/>
            <person name="De Bivort B.L."/>
            <person name="Kasson M.T."/>
            <person name="De Fine Licht H.H."/>
            <person name="Stajich J.E."/>
        </authorList>
    </citation>
    <scope>NUCLEOTIDE SEQUENCE</scope>
    <source>
        <strain evidence="1">Berkeley</strain>
    </source>
</reference>
<proteinExistence type="predicted"/>
<gene>
    <name evidence="1" type="ORF">DSO57_1025487</name>
</gene>
<name>A0ACC2TP55_9FUNG</name>
<comment type="caution">
    <text evidence="1">The sequence shown here is derived from an EMBL/GenBank/DDBJ whole genome shotgun (WGS) entry which is preliminary data.</text>
</comment>
<evidence type="ECO:0000313" key="2">
    <source>
        <dbReference type="Proteomes" id="UP001165960"/>
    </source>
</evidence>
<sequence>MAIGYITRIERFSSAHRLNVPQLSKEENFEIFGKCNHINGHGHNYTLKVTVKGTINPVTGMIVNISDLKAWIKEDVMQHLDHKNIDLDVEYFHSKASTAENLTVFIWETLSPRFKGIDAKLYEIELYETDLNIARYKGE</sequence>